<dbReference type="Pfam" id="PF00534">
    <property type="entry name" value="Glycos_transf_1"/>
    <property type="match status" value="1"/>
</dbReference>
<dbReference type="EMBL" id="MHLD01000036">
    <property type="protein sequence ID" value="OGZ01876.1"/>
    <property type="molecule type" value="Genomic_DNA"/>
</dbReference>
<feature type="domain" description="Glycosyl transferase family 1" evidence="1">
    <location>
        <begin position="201"/>
        <end position="342"/>
    </location>
</feature>
<protein>
    <recommendedName>
        <fullName evidence="5">Glycosyl transferase family 1 domain-containing protein</fullName>
    </recommendedName>
</protein>
<evidence type="ECO:0000259" key="1">
    <source>
        <dbReference type="Pfam" id="PF00534"/>
    </source>
</evidence>
<reference evidence="3 4" key="1">
    <citation type="journal article" date="2016" name="Nat. Commun.">
        <title>Thousands of microbial genomes shed light on interconnected biogeochemical processes in an aquifer system.</title>
        <authorList>
            <person name="Anantharaman K."/>
            <person name="Brown C.T."/>
            <person name="Hug L.A."/>
            <person name="Sharon I."/>
            <person name="Castelle C.J."/>
            <person name="Probst A.J."/>
            <person name="Thomas B.C."/>
            <person name="Singh A."/>
            <person name="Wilkins M.J."/>
            <person name="Karaoz U."/>
            <person name="Brodie E.L."/>
            <person name="Williams K.H."/>
            <person name="Hubbard S.S."/>
            <person name="Banfield J.F."/>
        </authorList>
    </citation>
    <scope>NUCLEOTIDE SEQUENCE [LARGE SCALE GENOMIC DNA]</scope>
</reference>
<organism evidence="3 4">
    <name type="scientific">Candidatus Liptonbacteria bacterium RIFCSPLOWO2_12_FULL_60_15</name>
    <dbReference type="NCBI Taxonomy" id="1798653"/>
    <lineage>
        <taxon>Bacteria</taxon>
        <taxon>Candidatus Liptoniibacteriota</taxon>
    </lineage>
</organism>
<accession>A0A1G2CKE6</accession>
<evidence type="ECO:0000313" key="3">
    <source>
        <dbReference type="EMBL" id="OGZ01876.1"/>
    </source>
</evidence>
<dbReference type="Pfam" id="PF13439">
    <property type="entry name" value="Glyco_transf_4"/>
    <property type="match status" value="1"/>
</dbReference>
<dbReference type="AlphaFoldDB" id="A0A1G2CKE6"/>
<sequence>MRVALVHDYLNQYGGAERVLEVLAEMFPKAPIYTLLYDEEKTYGRFKGRVRKTSFLDHPFVSRRHRLFIPLLPLAASRLRLPDAYDLVVSSTAGYAKGVSYGNVRHVAYCHTPLRYAWEPDYLTAKLGTNPAVRAALAPLLWYLRRWDYRAGQKPNIVIANSRFIAEKIRRAYGREAEVVHPPVDTAVFYPDASVRRGDRYLAAGRMLHYKRFDLVIDAFNKLGLPLTIVGDGPERAALKRRASSTIEFLPFVPDTAELRRLYSSAKALIFPQVEDFGLVAAEALACGTPVIAYDAGGAKEIVADGRNGVLFPEQTAEALIAAVRRFETLPFDRNRVAASAQRFSKEKFVEHMRLAVDRCLDR</sequence>
<dbReference type="InterPro" id="IPR001296">
    <property type="entry name" value="Glyco_trans_1"/>
</dbReference>
<dbReference type="Proteomes" id="UP000179281">
    <property type="component" value="Unassembled WGS sequence"/>
</dbReference>
<gene>
    <name evidence="3" type="ORF">A3G64_00950</name>
</gene>
<dbReference type="InterPro" id="IPR028098">
    <property type="entry name" value="Glyco_trans_4-like_N"/>
</dbReference>
<evidence type="ECO:0000313" key="4">
    <source>
        <dbReference type="Proteomes" id="UP000179281"/>
    </source>
</evidence>
<proteinExistence type="predicted"/>
<name>A0A1G2CKE6_9BACT</name>
<dbReference type="Gene3D" id="3.40.50.2000">
    <property type="entry name" value="Glycogen Phosphorylase B"/>
    <property type="match status" value="2"/>
</dbReference>
<dbReference type="InterPro" id="IPR050194">
    <property type="entry name" value="Glycosyltransferase_grp1"/>
</dbReference>
<dbReference type="PANTHER" id="PTHR45947">
    <property type="entry name" value="SULFOQUINOVOSYL TRANSFERASE SQD2"/>
    <property type="match status" value="1"/>
</dbReference>
<dbReference type="SUPFAM" id="SSF53756">
    <property type="entry name" value="UDP-Glycosyltransferase/glycogen phosphorylase"/>
    <property type="match status" value="1"/>
</dbReference>
<dbReference type="PANTHER" id="PTHR45947:SF3">
    <property type="entry name" value="SULFOQUINOVOSYL TRANSFERASE SQD2"/>
    <property type="match status" value="1"/>
</dbReference>
<dbReference type="STRING" id="1798653.A3G64_00950"/>
<comment type="caution">
    <text evidence="3">The sequence shown here is derived from an EMBL/GenBank/DDBJ whole genome shotgun (WGS) entry which is preliminary data.</text>
</comment>
<feature type="domain" description="Glycosyltransferase subfamily 4-like N-terminal" evidence="2">
    <location>
        <begin position="13"/>
        <end position="187"/>
    </location>
</feature>
<evidence type="ECO:0008006" key="5">
    <source>
        <dbReference type="Google" id="ProtNLM"/>
    </source>
</evidence>
<dbReference type="GO" id="GO:0016757">
    <property type="term" value="F:glycosyltransferase activity"/>
    <property type="evidence" value="ECO:0007669"/>
    <property type="project" value="InterPro"/>
</dbReference>
<evidence type="ECO:0000259" key="2">
    <source>
        <dbReference type="Pfam" id="PF13439"/>
    </source>
</evidence>